<evidence type="ECO:0000256" key="1">
    <source>
        <dbReference type="SAM" id="MobiDB-lite"/>
    </source>
</evidence>
<organism evidence="2">
    <name type="scientific">Xenopus tropicalis</name>
    <name type="common">Western clawed frog</name>
    <name type="synonym">Silurana tropicalis</name>
    <dbReference type="NCBI Taxonomy" id="8364"/>
    <lineage>
        <taxon>Eukaryota</taxon>
        <taxon>Metazoa</taxon>
        <taxon>Chordata</taxon>
        <taxon>Craniata</taxon>
        <taxon>Vertebrata</taxon>
        <taxon>Euteleostomi</taxon>
        <taxon>Amphibia</taxon>
        <taxon>Batrachia</taxon>
        <taxon>Anura</taxon>
        <taxon>Pipoidea</taxon>
        <taxon>Pipidae</taxon>
        <taxon>Xenopodinae</taxon>
        <taxon>Xenopus</taxon>
        <taxon>Silurana</taxon>
    </lineage>
</organism>
<dbReference type="InParanoid" id="A0A803JWH4"/>
<sequence length="67" mass="7511">MMGTLTIYTSYKEKSIFLVAHRKDPPPEWTPTVSGISPPASNGKNRGNPCLRILRLHDSLAMEKKTK</sequence>
<evidence type="ECO:0000313" key="2">
    <source>
        <dbReference type="Ensembl" id="ENSXETP00000112379"/>
    </source>
</evidence>
<protein>
    <submittedName>
        <fullName evidence="2">Uncharacterized protein</fullName>
    </submittedName>
</protein>
<reference evidence="2" key="2">
    <citation type="submission" date="2021-03" db="UniProtKB">
        <authorList>
            <consortium name="Ensembl"/>
        </authorList>
    </citation>
    <scope>IDENTIFICATION</scope>
</reference>
<feature type="compositionally biased region" description="Polar residues" evidence="1">
    <location>
        <begin position="31"/>
        <end position="45"/>
    </location>
</feature>
<dbReference type="AlphaFoldDB" id="A0A803JWH4"/>
<proteinExistence type="predicted"/>
<name>A0A803JWH4_XENTR</name>
<accession>A0A803JWH4</accession>
<feature type="region of interest" description="Disordered" evidence="1">
    <location>
        <begin position="27"/>
        <end position="49"/>
    </location>
</feature>
<dbReference type="Ensembl" id="ENSXETT00000115399">
    <property type="protein sequence ID" value="ENSXETP00000112379"/>
    <property type="gene ID" value="ENSXETG00000041808"/>
</dbReference>
<reference evidence="2" key="1">
    <citation type="journal article" date="2010" name="Science">
        <title>The genome of the Western clawed frog Xenopus tropicalis.</title>
        <authorList>
            <person name="Hellsten U."/>
            <person name="Harland R.M."/>
            <person name="Gilchrist M.J."/>
            <person name="Hendrix D."/>
            <person name="Jurka J."/>
            <person name="Kapitonov V."/>
            <person name="Ovcharenko I."/>
            <person name="Putnam N.H."/>
            <person name="Shu S."/>
            <person name="Taher L."/>
            <person name="Blitz I.L."/>
            <person name="Blumberg B."/>
            <person name="Dichmann D.S."/>
            <person name="Dubchak I."/>
            <person name="Amaya E."/>
            <person name="Detter J.C."/>
            <person name="Fletcher R."/>
            <person name="Gerhard D.S."/>
            <person name="Goodstein D."/>
            <person name="Graves T."/>
            <person name="Grigoriev I.V."/>
            <person name="Grimwood J."/>
            <person name="Kawashima T."/>
            <person name="Lindquist E."/>
            <person name="Lucas S.M."/>
            <person name="Mead P.E."/>
            <person name="Mitros T."/>
            <person name="Ogino H."/>
            <person name="Ohta Y."/>
            <person name="Poliakov A.V."/>
            <person name="Pollet N."/>
            <person name="Robert J."/>
            <person name="Salamov A."/>
            <person name="Sater A.K."/>
            <person name="Schmutz J."/>
            <person name="Terry A."/>
            <person name="Vize P.D."/>
            <person name="Warren W.C."/>
            <person name="Wells D."/>
            <person name="Wills A."/>
            <person name="Wilson R.K."/>
            <person name="Zimmerman L.B."/>
            <person name="Zorn A.M."/>
            <person name="Grainger R."/>
            <person name="Grammer T."/>
            <person name="Khokha M.K."/>
            <person name="Richardson P.M."/>
            <person name="Rokhsar D.S."/>
        </authorList>
    </citation>
    <scope>NUCLEOTIDE SEQUENCE [LARGE SCALE GENOMIC DNA]</scope>
    <source>
        <strain evidence="2">Nigerian</strain>
    </source>
</reference>